<proteinExistence type="predicted"/>
<keyword evidence="2" id="KW-1185">Reference proteome</keyword>
<reference evidence="1 2" key="1">
    <citation type="submission" date="2014-04" db="EMBL/GenBank/DDBJ databases">
        <authorList>
            <consortium name="DOE Joint Genome Institute"/>
            <person name="Kuo A."/>
            <person name="Zuccaro A."/>
            <person name="Kohler A."/>
            <person name="Nagy L.G."/>
            <person name="Floudas D."/>
            <person name="Copeland A."/>
            <person name="Barry K.W."/>
            <person name="Cichocki N."/>
            <person name="Veneault-Fourrey C."/>
            <person name="LaButti K."/>
            <person name="Lindquist E.A."/>
            <person name="Lipzen A."/>
            <person name="Lundell T."/>
            <person name="Morin E."/>
            <person name="Murat C."/>
            <person name="Sun H."/>
            <person name="Tunlid A."/>
            <person name="Henrissat B."/>
            <person name="Grigoriev I.V."/>
            <person name="Hibbett D.S."/>
            <person name="Martin F."/>
            <person name="Nordberg H.P."/>
            <person name="Cantor M.N."/>
            <person name="Hua S.X."/>
        </authorList>
    </citation>
    <scope>NUCLEOTIDE SEQUENCE [LARGE SCALE GENOMIC DNA]</scope>
    <source>
        <strain evidence="1 2">MAFF 305830</strain>
    </source>
</reference>
<dbReference type="AlphaFoldDB" id="A0A0C3B6Z9"/>
<accession>A0A0C3B6Z9</accession>
<dbReference type="EMBL" id="KN824300">
    <property type="protein sequence ID" value="KIM27236.1"/>
    <property type="molecule type" value="Genomic_DNA"/>
</dbReference>
<gene>
    <name evidence="1" type="ORF">M408DRAFT_330142</name>
</gene>
<reference evidence="2" key="2">
    <citation type="submission" date="2015-01" db="EMBL/GenBank/DDBJ databases">
        <title>Evolutionary Origins and Diversification of the Mycorrhizal Mutualists.</title>
        <authorList>
            <consortium name="DOE Joint Genome Institute"/>
            <consortium name="Mycorrhizal Genomics Consortium"/>
            <person name="Kohler A."/>
            <person name="Kuo A."/>
            <person name="Nagy L.G."/>
            <person name="Floudas D."/>
            <person name="Copeland A."/>
            <person name="Barry K.W."/>
            <person name="Cichocki N."/>
            <person name="Veneault-Fourrey C."/>
            <person name="LaButti K."/>
            <person name="Lindquist E.A."/>
            <person name="Lipzen A."/>
            <person name="Lundell T."/>
            <person name="Morin E."/>
            <person name="Murat C."/>
            <person name="Riley R."/>
            <person name="Ohm R."/>
            <person name="Sun H."/>
            <person name="Tunlid A."/>
            <person name="Henrissat B."/>
            <person name="Grigoriev I.V."/>
            <person name="Hibbett D.S."/>
            <person name="Martin F."/>
        </authorList>
    </citation>
    <scope>NUCLEOTIDE SEQUENCE [LARGE SCALE GENOMIC DNA]</scope>
    <source>
        <strain evidence="2">MAFF 305830</strain>
    </source>
</reference>
<dbReference type="Proteomes" id="UP000054097">
    <property type="component" value="Unassembled WGS sequence"/>
</dbReference>
<evidence type="ECO:0000313" key="2">
    <source>
        <dbReference type="Proteomes" id="UP000054097"/>
    </source>
</evidence>
<sequence length="95" mass="10481">MPPLASYQLITTRLSLFGGIKRLDSPSVHQIVEISARRSITGSKDPTLRGNEIHYLYPRNDSNHADKIDCMEFGHRLGGKGVLPLACFPFPGSTD</sequence>
<organism evidence="1 2">
    <name type="scientific">Serendipita vermifera MAFF 305830</name>
    <dbReference type="NCBI Taxonomy" id="933852"/>
    <lineage>
        <taxon>Eukaryota</taxon>
        <taxon>Fungi</taxon>
        <taxon>Dikarya</taxon>
        <taxon>Basidiomycota</taxon>
        <taxon>Agaricomycotina</taxon>
        <taxon>Agaricomycetes</taxon>
        <taxon>Sebacinales</taxon>
        <taxon>Serendipitaceae</taxon>
        <taxon>Serendipita</taxon>
    </lineage>
</organism>
<evidence type="ECO:0000313" key="1">
    <source>
        <dbReference type="EMBL" id="KIM27236.1"/>
    </source>
</evidence>
<name>A0A0C3B6Z9_SERVB</name>
<protein>
    <submittedName>
        <fullName evidence="1">Uncharacterized protein</fullName>
    </submittedName>
</protein>
<dbReference type="HOGENOM" id="CLU_2374112_0_0_1"/>